<name>A0A517ZRX4_9PLAN</name>
<gene>
    <name evidence="1" type="ORF">Mal52_37300</name>
</gene>
<dbReference type="EMBL" id="CP036276">
    <property type="protein sequence ID" value="QDU45239.1"/>
    <property type="molecule type" value="Genomic_DNA"/>
</dbReference>
<protein>
    <submittedName>
        <fullName evidence="1">Uncharacterized protein</fullName>
    </submittedName>
</protein>
<evidence type="ECO:0000313" key="1">
    <source>
        <dbReference type="EMBL" id="QDU45239.1"/>
    </source>
</evidence>
<keyword evidence="2" id="KW-1185">Reference proteome</keyword>
<dbReference type="AlphaFoldDB" id="A0A517ZRX4"/>
<evidence type="ECO:0000313" key="2">
    <source>
        <dbReference type="Proteomes" id="UP000319383"/>
    </source>
</evidence>
<dbReference type="KEGG" id="sdyn:Mal52_37300"/>
<accession>A0A517ZRX4</accession>
<reference evidence="1 2" key="1">
    <citation type="submission" date="2019-02" db="EMBL/GenBank/DDBJ databases">
        <title>Deep-cultivation of Planctomycetes and their phenomic and genomic characterization uncovers novel biology.</title>
        <authorList>
            <person name="Wiegand S."/>
            <person name="Jogler M."/>
            <person name="Boedeker C."/>
            <person name="Pinto D."/>
            <person name="Vollmers J."/>
            <person name="Rivas-Marin E."/>
            <person name="Kohn T."/>
            <person name="Peeters S.H."/>
            <person name="Heuer A."/>
            <person name="Rast P."/>
            <person name="Oberbeckmann S."/>
            <person name="Bunk B."/>
            <person name="Jeske O."/>
            <person name="Meyerdierks A."/>
            <person name="Storesund J.E."/>
            <person name="Kallscheuer N."/>
            <person name="Luecker S."/>
            <person name="Lage O.M."/>
            <person name="Pohl T."/>
            <person name="Merkel B.J."/>
            <person name="Hornburger P."/>
            <person name="Mueller R.-W."/>
            <person name="Bruemmer F."/>
            <person name="Labrenz M."/>
            <person name="Spormann A.M."/>
            <person name="Op den Camp H."/>
            <person name="Overmann J."/>
            <person name="Amann R."/>
            <person name="Jetten M.S.M."/>
            <person name="Mascher T."/>
            <person name="Medema M.H."/>
            <person name="Devos D.P."/>
            <person name="Kaster A.-K."/>
            <person name="Ovreas L."/>
            <person name="Rohde M."/>
            <person name="Galperin M.Y."/>
            <person name="Jogler C."/>
        </authorList>
    </citation>
    <scope>NUCLEOTIDE SEQUENCE [LARGE SCALE GENOMIC DNA]</scope>
    <source>
        <strain evidence="1 2">Mal52</strain>
    </source>
</reference>
<proteinExistence type="predicted"/>
<organism evidence="1 2">
    <name type="scientific">Symmachiella dynata</name>
    <dbReference type="NCBI Taxonomy" id="2527995"/>
    <lineage>
        <taxon>Bacteria</taxon>
        <taxon>Pseudomonadati</taxon>
        <taxon>Planctomycetota</taxon>
        <taxon>Planctomycetia</taxon>
        <taxon>Planctomycetales</taxon>
        <taxon>Planctomycetaceae</taxon>
        <taxon>Symmachiella</taxon>
    </lineage>
</organism>
<dbReference type="Proteomes" id="UP000319383">
    <property type="component" value="Chromosome"/>
</dbReference>
<sequence length="93" mass="10643">MMSLDLKKYAVVELDRGLVGGTPQPNSKHGKQYHTNSFCLNQEHYRLSSLRRNRLPSQHDTLQIRVTGRQKVTIRVRQMQRICSVVVLAGVAK</sequence>